<feature type="transmembrane region" description="Helical" evidence="8">
    <location>
        <begin position="1421"/>
        <end position="1439"/>
    </location>
</feature>
<dbReference type="CDD" id="cd03263">
    <property type="entry name" value="ABC_subfamily_A"/>
    <property type="match status" value="2"/>
</dbReference>
<dbReference type="GO" id="GO:0140359">
    <property type="term" value="F:ABC-type transporter activity"/>
    <property type="evidence" value="ECO:0007669"/>
    <property type="project" value="InterPro"/>
</dbReference>
<keyword evidence="4" id="KW-0547">Nucleotide-binding</keyword>
<dbReference type="InterPro" id="IPR003439">
    <property type="entry name" value="ABC_transporter-like_ATP-bd"/>
</dbReference>
<dbReference type="InterPro" id="IPR013525">
    <property type="entry name" value="ABC2_TM"/>
</dbReference>
<comment type="caution">
    <text evidence="10">The sequence shown here is derived from an EMBL/GenBank/DDBJ whole genome shotgun (WGS) entry which is preliminary data.</text>
</comment>
<feature type="domain" description="ABC transporter" evidence="9">
    <location>
        <begin position="1558"/>
        <end position="1795"/>
    </location>
</feature>
<evidence type="ECO:0000259" key="9">
    <source>
        <dbReference type="PROSITE" id="PS50893"/>
    </source>
</evidence>
<organism evidence="10 11">
    <name type="scientific">Ananas comosus</name>
    <name type="common">Pineapple</name>
    <name type="synonym">Ananas ananas</name>
    <dbReference type="NCBI Taxonomy" id="4615"/>
    <lineage>
        <taxon>Eukaryota</taxon>
        <taxon>Viridiplantae</taxon>
        <taxon>Streptophyta</taxon>
        <taxon>Embryophyta</taxon>
        <taxon>Tracheophyta</taxon>
        <taxon>Spermatophyta</taxon>
        <taxon>Magnoliopsida</taxon>
        <taxon>Liliopsida</taxon>
        <taxon>Poales</taxon>
        <taxon>Bromeliaceae</taxon>
        <taxon>Bromelioideae</taxon>
        <taxon>Ananas</taxon>
    </lineage>
</organism>
<dbReference type="Gene3D" id="3.40.50.300">
    <property type="entry name" value="P-loop containing nucleotide triphosphate hydrolases"/>
    <property type="match status" value="2"/>
</dbReference>
<dbReference type="InterPro" id="IPR027417">
    <property type="entry name" value="P-loop_NTPase"/>
</dbReference>
<sequence length="1880" mass="211971">MKSHYRTSRGYTILIWFFVCPRFTVENKRNCRTNCCIVLFPVLLCLIISVLQHFVNDQLKDVNKELSKPRIYIPPKYPPLLQVPKPQFRATQSDFIPFTDLPDESCKQANSCPATILVTGSNQTFAESLTGNMFMNVASLNFPNNLSTLGDLVMATDSPPSDAPPIGERLYMLQSKCKPNFSFSVPFRVGNVTFEQGENTHREIDVAVASYFYLPLFTFQLIWLNPRTELKCLQGLLLWRSSSSLVNDELYKGYYQGNKETKTNEIAAAYDFLQSSNRSYSVNIWYNSTRLHRAEDPVSLRVPRSVNMASNAYLKLLKGFGVKMQFDFVRGMPKPESLIIRLDLASLLGELFFVWTLELLFPVILNNLVYEKQRKLRVMIKMHGLGDGPYLVITYTYFLLLSSLYVLCLVVFGSITGVSLFALNSYSVQFVFYFFYINLQIAFAFLVAANFSCVKSATVIGYIYVFASGLLGLYFFKDVITDASTSRIWVMLMEMFPAFSLYRGLYELLNYASRGNSFFTSASGLSGMQWKDLNDRENGMKDVLFLMLLEWLLLLLAVYYLNRATSVGDERRNGTLSFFSCFSKKHFEDSSKPIFQTQELKTSVEMQRSDVSQEREVVEQLLREPSTSYSIICDDLKKVYPGKDGNPDKFAVRGLSLALSRGECFGMLGPNGAGKTSLINMLIGFIRPTSGTAYIEGMDIRVDMNKIYTSIGVCPQHDLLWETLTGREHLLFYGRLKSLKGAALAEAVEESLKSVNLFYHGIADKQAGKYSGGMKRRLSVAISLIGDPQVVYMDEPSTGLDPASKKDLWKAVKQAKQDRAIILTTHSMEEAEELCDRVGIFVDGSLQCIGNTKELKARYGGSYVLTITTTSVQEEEIENLIRSLSPNVNTVYRIAGTQKFELPKQEVRISDVFGTMEYAKRRFSVLAWGLADTTLEDVFIKKRNRKSTLRLVVFPIYLCVLLAVLQTTINKQLNKPKYRCGCKCVDANGDGSCQNVCGIQYSTPDQADSCAIPSPPEWPALLQVPRPEYRAARAASGDPRDLPNESCREARSCPASILFTGKNESLSGSLASNLFASSPLSNLSDYLSTLSDLIAVKLLTGTDPSFRLQIAQGTDTPTRYTEFVEPAFFSGRPVYFVQPQCRQNISLTVPVSASSVTLMQELKCVQGLPLWRNSSFEINDELFKGYRQGNTERMINEFTAAYDFLNSNLTNFNVIVWYNSTYKNATVGSPPALLRVSRSLNIVSNAFLEFLRGKGVKIQLEFTEEMPKPATRLTFDFSSLAGPLFFLWVIELLFPVMLTYLVYEKQHKLRIMMKMHGLRDGPYWVIYYLYFLLLSSIYMLLFVIFGSLIGLKFFSLNDYSIQFVFFFSFINLQIVLAFLAATFFSNVKTAQVIGYLYIFGSGLMAAYLLRSFIEDSSFPRHWITVLEIIPAFSLFRGLYEFSQYSFNASQVGTSGMHWRDLNNSVNGMKDALIIIIVEWLILLPVAYYLDYALLQGSRMSHLCFFRSFLRKTPNLRRRPSLHEQDSNRFFLDMEKEDVHKEREMVEQLLVEPNTGYSIICNDLKKVYPGKDGNPNKFAVRGLSLALPNGECFGLLGPNGAGKTSFINMMIGLTTPTSGNALVRGCNILNDMDNIYNNMGVCPQNDMLWEMLTGREHLIFYGRLKNLKGSTLTLAVEESLRSVNLLHGGAADKQVKKYSGGMKRRLSVAISLIGNPKVVYMDEPSTGLDPASRNSLWNVVKHAKQDKAIILTTHSMEEAEALCDRLAIMVDGKLQCIGSPRELKARFGGIYLLTMTTSPETEREVENLVHGLSPSANKIYHLSGTLKFELPKQEVRIADVFSSVENFKRRVAVQAWGLSDATMEDVFIKVAKGAGSFDEFP</sequence>
<evidence type="ECO:0000256" key="3">
    <source>
        <dbReference type="ARBA" id="ARBA00022692"/>
    </source>
</evidence>
<keyword evidence="7 8" id="KW-0472">Membrane</keyword>
<dbReference type="SMART" id="SM00382">
    <property type="entry name" value="AAA"/>
    <property type="match status" value="2"/>
</dbReference>
<keyword evidence="5" id="KW-0067">ATP-binding</keyword>
<dbReference type="GO" id="GO:0005524">
    <property type="term" value="F:ATP binding"/>
    <property type="evidence" value="ECO:0007669"/>
    <property type="project" value="UniProtKB-KW"/>
</dbReference>
<dbReference type="GO" id="GO:0016887">
    <property type="term" value="F:ATP hydrolysis activity"/>
    <property type="evidence" value="ECO:0007669"/>
    <property type="project" value="InterPro"/>
</dbReference>
<keyword evidence="3 8" id="KW-0812">Transmembrane</keyword>
<evidence type="ECO:0000256" key="6">
    <source>
        <dbReference type="ARBA" id="ARBA00022989"/>
    </source>
</evidence>
<dbReference type="PROSITE" id="PS50893">
    <property type="entry name" value="ABC_TRANSPORTER_2"/>
    <property type="match status" value="2"/>
</dbReference>
<evidence type="ECO:0000256" key="7">
    <source>
        <dbReference type="ARBA" id="ARBA00023136"/>
    </source>
</evidence>
<proteinExistence type="inferred from homology"/>
<feature type="transmembrane region" description="Helical" evidence="8">
    <location>
        <begin position="951"/>
        <end position="969"/>
    </location>
</feature>
<feature type="domain" description="ABC transporter" evidence="9">
    <location>
        <begin position="631"/>
        <end position="868"/>
    </location>
</feature>
<dbReference type="PANTHER" id="PTHR19229">
    <property type="entry name" value="ATP-BINDING CASSETTE TRANSPORTER SUBFAMILY A ABCA"/>
    <property type="match status" value="1"/>
</dbReference>
<feature type="transmembrane region" description="Helical" evidence="8">
    <location>
        <begin position="430"/>
        <end position="451"/>
    </location>
</feature>
<feature type="transmembrane region" description="Helical" evidence="8">
    <location>
        <begin position="36"/>
        <end position="55"/>
    </location>
</feature>
<dbReference type="SUPFAM" id="SSF52540">
    <property type="entry name" value="P-loop containing nucleoside triphosphate hydrolases"/>
    <property type="match status" value="2"/>
</dbReference>
<feature type="transmembrane region" description="Helical" evidence="8">
    <location>
        <begin position="1471"/>
        <end position="1489"/>
    </location>
</feature>
<feature type="transmembrane region" description="Helical" evidence="8">
    <location>
        <begin position="1363"/>
        <end position="1385"/>
    </location>
</feature>
<feature type="transmembrane region" description="Helical" evidence="8">
    <location>
        <begin position="1280"/>
        <end position="1303"/>
    </location>
</feature>
<comment type="subcellular location">
    <subcellularLocation>
        <location evidence="1">Membrane</location>
        <topology evidence="1">Multi-pass membrane protein</topology>
    </subcellularLocation>
</comment>
<dbReference type="FunFam" id="3.40.50.300:FF:000633">
    <property type="entry name" value="ABC transporter A family member 7"/>
    <property type="match status" value="2"/>
</dbReference>
<evidence type="ECO:0000313" key="11">
    <source>
        <dbReference type="Proteomes" id="UP000092600"/>
    </source>
</evidence>
<evidence type="ECO:0000256" key="5">
    <source>
        <dbReference type="ARBA" id="ARBA00022840"/>
    </source>
</evidence>
<dbReference type="Pfam" id="PF00005">
    <property type="entry name" value="ABC_tran"/>
    <property type="match status" value="2"/>
</dbReference>
<feature type="transmembrane region" description="Helical" evidence="8">
    <location>
        <begin position="543"/>
        <end position="562"/>
    </location>
</feature>
<evidence type="ECO:0000256" key="4">
    <source>
        <dbReference type="ARBA" id="ARBA00022741"/>
    </source>
</evidence>
<gene>
    <name evidence="10" type="ORF">ACMD2_08475</name>
</gene>
<feature type="transmembrane region" description="Helical" evidence="8">
    <location>
        <begin position="1324"/>
        <end position="1351"/>
    </location>
</feature>
<dbReference type="GO" id="GO:0005319">
    <property type="term" value="F:lipid transporter activity"/>
    <property type="evidence" value="ECO:0007669"/>
    <property type="project" value="TreeGrafter"/>
</dbReference>
<dbReference type="InterPro" id="IPR003593">
    <property type="entry name" value="AAA+_ATPase"/>
</dbReference>
<feature type="transmembrane region" description="Helical" evidence="8">
    <location>
        <begin position="457"/>
        <end position="476"/>
    </location>
</feature>
<reference evidence="10 11" key="1">
    <citation type="journal article" date="2016" name="DNA Res.">
        <title>The draft genome of MD-2 pineapple using hybrid error correction of long reads.</title>
        <authorList>
            <person name="Redwan R.M."/>
            <person name="Saidin A."/>
            <person name="Kumar S.V."/>
        </authorList>
    </citation>
    <scope>NUCLEOTIDE SEQUENCE [LARGE SCALE GENOMIC DNA]</scope>
    <source>
        <strain evidence="11">cv. MD2</strain>
        <tissue evidence="10">Leaf</tissue>
    </source>
</reference>
<name>A0A199UWV0_ANACO</name>
<dbReference type="Pfam" id="PF24526">
    <property type="entry name" value="ABCA12_C"/>
    <property type="match status" value="2"/>
</dbReference>
<accession>A0A199UWV0</accession>
<evidence type="ECO:0000256" key="1">
    <source>
        <dbReference type="ARBA" id="ARBA00004141"/>
    </source>
</evidence>
<feature type="transmembrane region" description="Helical" evidence="8">
    <location>
        <begin position="344"/>
        <end position="366"/>
    </location>
</feature>
<evidence type="ECO:0000256" key="2">
    <source>
        <dbReference type="ARBA" id="ARBA00008526"/>
    </source>
</evidence>
<dbReference type="InterPro" id="IPR026082">
    <property type="entry name" value="ABCA"/>
</dbReference>
<dbReference type="InterPro" id="IPR017871">
    <property type="entry name" value="ABC_transporter-like_CS"/>
</dbReference>
<dbReference type="PANTHER" id="PTHR19229:SF257">
    <property type="entry name" value="OS06G0589300 PROTEIN"/>
    <property type="match status" value="1"/>
</dbReference>
<dbReference type="Pfam" id="PF12698">
    <property type="entry name" value="ABC2_membrane_3"/>
    <property type="match status" value="1"/>
</dbReference>
<evidence type="ECO:0000256" key="8">
    <source>
        <dbReference type="SAM" id="Phobius"/>
    </source>
</evidence>
<dbReference type="STRING" id="4615.A0A199UWV0"/>
<dbReference type="GO" id="GO:0016020">
    <property type="term" value="C:membrane"/>
    <property type="evidence" value="ECO:0007669"/>
    <property type="project" value="UniProtKB-SubCell"/>
</dbReference>
<dbReference type="EMBL" id="LSRQ01004455">
    <property type="protein sequence ID" value="OAY69292.1"/>
    <property type="molecule type" value="Genomic_DNA"/>
</dbReference>
<protein>
    <submittedName>
        <fullName evidence="10">ABC transporter A family member 8</fullName>
    </submittedName>
</protein>
<dbReference type="Proteomes" id="UP000092600">
    <property type="component" value="Unassembled WGS sequence"/>
</dbReference>
<evidence type="ECO:0000313" key="10">
    <source>
        <dbReference type="EMBL" id="OAY69292.1"/>
    </source>
</evidence>
<keyword evidence="6 8" id="KW-1133">Transmembrane helix</keyword>
<feature type="transmembrane region" description="Helical" evidence="8">
    <location>
        <begin position="1392"/>
        <end position="1409"/>
    </location>
</feature>
<dbReference type="PROSITE" id="PS00211">
    <property type="entry name" value="ABC_TRANSPORTER_1"/>
    <property type="match status" value="2"/>
</dbReference>
<comment type="similarity">
    <text evidence="2">Belongs to the ABC transporter superfamily. ABCA family. CPR flippase (TC 3.A.1.211) subfamily.</text>
</comment>